<dbReference type="AlphaFoldDB" id="A0A6A3T0P4"/>
<dbReference type="EMBL" id="QXFW01000264">
    <property type="protein sequence ID" value="KAE9018326.1"/>
    <property type="molecule type" value="Genomic_DNA"/>
</dbReference>
<evidence type="ECO:0000313" key="7">
    <source>
        <dbReference type="EMBL" id="KAE9148857.1"/>
    </source>
</evidence>
<dbReference type="Proteomes" id="UP000437068">
    <property type="component" value="Unassembled WGS sequence"/>
</dbReference>
<dbReference type="Proteomes" id="UP000488956">
    <property type="component" value="Unassembled WGS sequence"/>
</dbReference>
<keyword evidence="13" id="KW-1185">Reference proteome</keyword>
<feature type="compositionally biased region" description="Acidic residues" evidence="1">
    <location>
        <begin position="219"/>
        <end position="231"/>
    </location>
</feature>
<evidence type="ECO:0000313" key="3">
    <source>
        <dbReference type="EMBL" id="KAE8942004.1"/>
    </source>
</evidence>
<dbReference type="OrthoDB" id="245563at2759"/>
<dbReference type="InterPro" id="IPR037056">
    <property type="entry name" value="RNase_H1_N_sf"/>
</dbReference>
<evidence type="ECO:0000313" key="13">
    <source>
        <dbReference type="Proteomes" id="UP000433483"/>
    </source>
</evidence>
<evidence type="ECO:0000313" key="4">
    <source>
        <dbReference type="EMBL" id="KAE9018326.1"/>
    </source>
</evidence>
<dbReference type="EMBL" id="QXFZ01000309">
    <property type="protein sequence ID" value="KAE9121858.1"/>
    <property type="molecule type" value="Genomic_DNA"/>
</dbReference>
<feature type="compositionally biased region" description="Basic and acidic residues" evidence="1">
    <location>
        <begin position="240"/>
        <end position="251"/>
    </location>
</feature>
<organism evidence="5 17">
    <name type="scientific">Phytophthora fragariae</name>
    <dbReference type="NCBI Taxonomy" id="53985"/>
    <lineage>
        <taxon>Eukaryota</taxon>
        <taxon>Sar</taxon>
        <taxon>Stramenopiles</taxon>
        <taxon>Oomycota</taxon>
        <taxon>Peronosporomycetes</taxon>
        <taxon>Peronosporales</taxon>
        <taxon>Peronosporaceae</taxon>
        <taxon>Phytophthora</taxon>
    </lineage>
</organism>
<dbReference type="InterPro" id="IPR011320">
    <property type="entry name" value="RNase_H1_N"/>
</dbReference>
<evidence type="ECO:0000313" key="18">
    <source>
        <dbReference type="Proteomes" id="UP000460718"/>
    </source>
</evidence>
<dbReference type="EMBL" id="QXGA01000268">
    <property type="protein sequence ID" value="KAE9148857.1"/>
    <property type="molecule type" value="Genomic_DNA"/>
</dbReference>
<dbReference type="EMBL" id="QXGF01000329">
    <property type="protein sequence ID" value="KAE8942004.1"/>
    <property type="molecule type" value="Genomic_DNA"/>
</dbReference>
<name>A0A6A3T0P4_9STRA</name>
<gene>
    <name evidence="11" type="ORF">PF001_g6799</name>
    <name evidence="10" type="ORF">PF002_g8467</name>
    <name evidence="9" type="ORF">PF004_g6493</name>
    <name evidence="8" type="ORF">PF005_g7377</name>
    <name evidence="7" type="ORF">PF006_g6587</name>
    <name evidence="5" type="ORF">PF007_g7664</name>
    <name evidence="3" type="ORF">PF009_g8213</name>
    <name evidence="6" type="ORF">PF010_g6726</name>
    <name evidence="4" type="ORF">PF011_g6308</name>
</gene>
<evidence type="ECO:0000313" key="20">
    <source>
        <dbReference type="Proteomes" id="UP000488956"/>
    </source>
</evidence>
<evidence type="ECO:0000313" key="9">
    <source>
        <dbReference type="EMBL" id="KAE9242700.1"/>
    </source>
</evidence>
<dbReference type="EMBL" id="QXGB01000294">
    <property type="protein sequence ID" value="KAE9220710.1"/>
    <property type="molecule type" value="Genomic_DNA"/>
</dbReference>
<dbReference type="InterPro" id="IPR009027">
    <property type="entry name" value="Ribosomal_bL9/RNase_H1_N"/>
</dbReference>
<comment type="caution">
    <text evidence="5">The sequence shown here is derived from an EMBL/GenBank/DDBJ whole genome shotgun (WGS) entry which is preliminary data.</text>
</comment>
<dbReference type="Proteomes" id="UP000476176">
    <property type="component" value="Unassembled WGS sequence"/>
</dbReference>
<dbReference type="Proteomes" id="UP000440367">
    <property type="component" value="Unassembled WGS sequence"/>
</dbReference>
<protein>
    <recommendedName>
        <fullName evidence="2">Ribonuclease H1 N-terminal domain-containing protein</fullName>
    </recommendedName>
</protein>
<feature type="region of interest" description="Disordered" evidence="1">
    <location>
        <begin position="218"/>
        <end position="256"/>
    </location>
</feature>
<proteinExistence type="predicted"/>
<evidence type="ECO:0000313" key="6">
    <source>
        <dbReference type="EMBL" id="KAE9122464.1"/>
    </source>
</evidence>
<dbReference type="EMBL" id="QXGE01000278">
    <property type="protein sequence ID" value="KAE9317535.1"/>
    <property type="molecule type" value="Genomic_DNA"/>
</dbReference>
<feature type="domain" description="Ribonuclease H1 N-terminal" evidence="2">
    <location>
        <begin position="147"/>
        <end position="189"/>
    </location>
</feature>
<evidence type="ECO:0000313" key="19">
    <source>
        <dbReference type="Proteomes" id="UP000476176"/>
    </source>
</evidence>
<evidence type="ECO:0000313" key="8">
    <source>
        <dbReference type="EMBL" id="KAE9220710.1"/>
    </source>
</evidence>
<dbReference type="EMBL" id="QXGD01000333">
    <property type="protein sequence ID" value="KAE9242986.1"/>
    <property type="molecule type" value="Genomic_DNA"/>
</dbReference>
<dbReference type="Pfam" id="PF01693">
    <property type="entry name" value="Cauli_VI"/>
    <property type="match status" value="2"/>
</dbReference>
<evidence type="ECO:0000313" key="10">
    <source>
        <dbReference type="EMBL" id="KAE9242986.1"/>
    </source>
</evidence>
<dbReference type="Gene3D" id="3.40.970.10">
    <property type="entry name" value="Ribonuclease H1, N-terminal domain"/>
    <property type="match status" value="2"/>
</dbReference>
<dbReference type="Proteomes" id="UP000429523">
    <property type="component" value="Unassembled WGS sequence"/>
</dbReference>
<dbReference type="Proteomes" id="UP000433483">
    <property type="component" value="Unassembled WGS sequence"/>
</dbReference>
<feature type="domain" description="Ribonuclease H1 N-terminal" evidence="2">
    <location>
        <begin position="82"/>
        <end position="124"/>
    </location>
</feature>
<dbReference type="EMBL" id="QXGC01000263">
    <property type="protein sequence ID" value="KAE9242700.1"/>
    <property type="molecule type" value="Genomic_DNA"/>
</dbReference>
<evidence type="ECO:0000256" key="1">
    <source>
        <dbReference type="SAM" id="MobiDB-lite"/>
    </source>
</evidence>
<reference evidence="12 13" key="1">
    <citation type="submission" date="2018-08" db="EMBL/GenBank/DDBJ databases">
        <title>Genomic investigation of the strawberry pathogen Phytophthora fragariae indicates pathogenicity is determined by transcriptional variation in three key races.</title>
        <authorList>
            <person name="Adams T.M."/>
            <person name="Armitage A.D."/>
            <person name="Sobczyk M.K."/>
            <person name="Bates H.J."/>
            <person name="Dunwell J.M."/>
            <person name="Nellist C.F."/>
            <person name="Harrison R.J."/>
        </authorList>
    </citation>
    <scope>NUCLEOTIDE SEQUENCE [LARGE SCALE GENOMIC DNA]</scope>
    <source>
        <strain evidence="11 14">A4</strain>
        <strain evidence="10 15">BC-1</strain>
        <strain evidence="9 19">BC-23</strain>
        <strain evidence="8 13">NOV-27</strain>
        <strain evidence="7 16">NOV-5</strain>
        <strain evidence="5 17">NOV-71</strain>
        <strain evidence="3 12">NOV-9</strain>
        <strain evidence="6 20">ONT-3</strain>
        <strain evidence="4 18">SCRP245</strain>
    </source>
</reference>
<evidence type="ECO:0000313" key="12">
    <source>
        <dbReference type="Proteomes" id="UP000429523"/>
    </source>
</evidence>
<dbReference type="Proteomes" id="UP000460718">
    <property type="component" value="Unassembled WGS sequence"/>
</dbReference>
<dbReference type="Proteomes" id="UP000441208">
    <property type="component" value="Unassembled WGS sequence"/>
</dbReference>
<evidence type="ECO:0000259" key="2">
    <source>
        <dbReference type="Pfam" id="PF01693"/>
    </source>
</evidence>
<evidence type="ECO:0000313" key="14">
    <source>
        <dbReference type="Proteomes" id="UP000437068"/>
    </source>
</evidence>
<evidence type="ECO:0000313" key="15">
    <source>
        <dbReference type="Proteomes" id="UP000440367"/>
    </source>
</evidence>
<evidence type="ECO:0000313" key="16">
    <source>
        <dbReference type="Proteomes" id="UP000440732"/>
    </source>
</evidence>
<evidence type="ECO:0000313" key="11">
    <source>
        <dbReference type="EMBL" id="KAE9317535.1"/>
    </source>
</evidence>
<dbReference type="Proteomes" id="UP000440732">
    <property type="component" value="Unassembled WGS sequence"/>
</dbReference>
<evidence type="ECO:0000313" key="17">
    <source>
        <dbReference type="Proteomes" id="UP000441208"/>
    </source>
</evidence>
<accession>A0A6A3T0P4</accession>
<evidence type="ECO:0000313" key="5">
    <source>
        <dbReference type="EMBL" id="KAE9121858.1"/>
    </source>
</evidence>
<dbReference type="SUPFAM" id="SSF55658">
    <property type="entry name" value="L9 N-domain-like"/>
    <property type="match status" value="2"/>
</dbReference>
<sequence>MLEVKVVLAATLDALAQLRFLLEPSSLPAETTLSLFDTSAAFDQFTSSSSLLRGDAILLLENAAPRPISPAYWQTMSDPVVFYAVTRGRCSGVFTSLSRVKDATVGYPGGKFGSFSTLPEAEAFIIKEEERVANRSNEAAVGWSGSAYAVAVGRRMGVFRHRHEALSQTLCYSGNSLKKFPTYAQAVEFLDHHNWRKMPGNSKEITRVEPESCIVISSSDEDTSAEEENPQDSEGSVITHKRERDEERPEALRAAQRRRIDKDDMLLPGKTDLIAICCGKHALDRDGKEVVQMICQFPAHSEWNVVETLSGSDATITRAGLLAVLELLKRATKEDPSHKTDVVVFTVGQPLFDVVSDCARDGWQSVQDNRDLLERIAKEKSDRRMKFLHFGGTCLWTAEQPQRVENEVSL</sequence>
<dbReference type="EMBL" id="QXFX01000275">
    <property type="protein sequence ID" value="KAE9122464.1"/>
    <property type="molecule type" value="Genomic_DNA"/>
</dbReference>